<comment type="caution">
    <text evidence="5">The sequence shown here is derived from an EMBL/GenBank/DDBJ whole genome shotgun (WGS) entry which is preliminary data.</text>
</comment>
<dbReference type="PANTHER" id="PTHR24198">
    <property type="entry name" value="ANKYRIN REPEAT AND PROTEIN KINASE DOMAIN-CONTAINING PROTEIN"/>
    <property type="match status" value="1"/>
</dbReference>
<dbReference type="Gene3D" id="1.25.40.20">
    <property type="entry name" value="Ankyrin repeat-containing domain"/>
    <property type="match status" value="2"/>
</dbReference>
<dbReference type="AlphaFoldDB" id="A0AAD9J8P4"/>
<evidence type="ECO:0000313" key="6">
    <source>
        <dbReference type="Proteomes" id="UP001208570"/>
    </source>
</evidence>
<dbReference type="Pfam" id="PF00023">
    <property type="entry name" value="Ank"/>
    <property type="match status" value="1"/>
</dbReference>
<feature type="domain" description="SOCS box" evidence="4">
    <location>
        <begin position="666"/>
        <end position="715"/>
    </location>
</feature>
<name>A0AAD9J8P4_9ANNE</name>
<dbReference type="GO" id="GO:0035556">
    <property type="term" value="P:intracellular signal transduction"/>
    <property type="evidence" value="ECO:0007669"/>
    <property type="project" value="InterPro"/>
</dbReference>
<dbReference type="InterPro" id="IPR036770">
    <property type="entry name" value="Ankyrin_rpt-contain_sf"/>
</dbReference>
<organism evidence="5 6">
    <name type="scientific">Paralvinella palmiformis</name>
    <dbReference type="NCBI Taxonomy" id="53620"/>
    <lineage>
        <taxon>Eukaryota</taxon>
        <taxon>Metazoa</taxon>
        <taxon>Spiralia</taxon>
        <taxon>Lophotrochozoa</taxon>
        <taxon>Annelida</taxon>
        <taxon>Polychaeta</taxon>
        <taxon>Sedentaria</taxon>
        <taxon>Canalipalpata</taxon>
        <taxon>Terebellida</taxon>
        <taxon>Terebelliformia</taxon>
        <taxon>Alvinellidae</taxon>
        <taxon>Paralvinella</taxon>
    </lineage>
</organism>
<keyword evidence="6" id="KW-1185">Reference proteome</keyword>
<dbReference type="SUPFAM" id="SSF48403">
    <property type="entry name" value="Ankyrin repeat"/>
    <property type="match status" value="1"/>
</dbReference>
<sequence>MKGRHKDNPQNNRRPSDTSCALSQFRATRNRWSSSNSQYESFVSGLDVTKSTASKIEDIVQLACEPVCGEDNTRSKVINLLLDDCCLDCPIDAVVSYVTCLGYDLLQLFAAHGLYETVEHTLQLGYNVSLLTRPCSSPLHLACKNHHFNITELFLRHGAELNCSSTTCFPSEHLLVSASDVCEDAYSNPQMRWTQCTSKRQSLISLALCSDNVDMIHVLMQEDYLKCLDTRMVLYDACERKAVRCLEFMVPLLPEQANQRYGFQDNLSLFSIAFSKSVNCGRVLLQSNISWKQDVILRVNASCESLLHLVLQYPDMPLFYSMVQVTLEKYLMNEHINALDLNGNSPLLVLLRMIGRQITPVSKQYRKNVGGEMFDILRYLVHQGADVHVRNKAGKTVLHVLLPEDVDYYPTVCVQSLPEINRVIEYLLQFNIDLNNYSAHVTHPLVWAVKILSRFSVYTLETAWSPFYDMVSLLLDHGATPNVEVERGIHIINIIFSAVSHWLKQSTADGSLECGCCMLHHMTSVIRKLLEHGMHISGDVLELCIKQIMILCNIGMPQESLIRSDVLVQQIGMILRLFFVHGVDPHKLEMVTEQQADSAPSQLHALFYLARAFIVHKHTNSMFQILSILECSLNQRHLNNLLTSLCVVLTNNFNLDQDTSECIRCIRARQTNARSLQTLCKVIVSEQLNWQLRDRVPLLRLPKELLGFLLYYVVD</sequence>
<keyword evidence="1" id="KW-0677">Repeat</keyword>
<accession>A0AAD9J8P4</accession>
<evidence type="ECO:0000259" key="4">
    <source>
        <dbReference type="PROSITE" id="PS50225"/>
    </source>
</evidence>
<protein>
    <recommendedName>
        <fullName evidence="4">SOCS box domain-containing protein</fullName>
    </recommendedName>
</protein>
<evidence type="ECO:0000256" key="2">
    <source>
        <dbReference type="ARBA" id="ARBA00023043"/>
    </source>
</evidence>
<reference evidence="5" key="1">
    <citation type="journal article" date="2023" name="Mol. Biol. Evol.">
        <title>Third-Generation Sequencing Reveals the Adaptive Role of the Epigenome in Three Deep-Sea Polychaetes.</title>
        <authorList>
            <person name="Perez M."/>
            <person name="Aroh O."/>
            <person name="Sun Y."/>
            <person name="Lan Y."/>
            <person name="Juniper S.K."/>
            <person name="Young C.R."/>
            <person name="Angers B."/>
            <person name="Qian P.Y."/>
        </authorList>
    </citation>
    <scope>NUCLEOTIDE SEQUENCE</scope>
    <source>
        <strain evidence="5">P08H-3</strain>
    </source>
</reference>
<evidence type="ECO:0000256" key="1">
    <source>
        <dbReference type="ARBA" id="ARBA00022737"/>
    </source>
</evidence>
<dbReference type="InterPro" id="IPR036036">
    <property type="entry name" value="SOCS_box-like_dom_sf"/>
</dbReference>
<evidence type="ECO:0000256" key="3">
    <source>
        <dbReference type="PROSITE-ProRule" id="PRU00023"/>
    </source>
</evidence>
<feature type="repeat" description="ANK" evidence="3">
    <location>
        <begin position="134"/>
        <end position="166"/>
    </location>
</feature>
<dbReference type="Proteomes" id="UP001208570">
    <property type="component" value="Unassembled WGS sequence"/>
</dbReference>
<dbReference type="InterPro" id="IPR002110">
    <property type="entry name" value="Ankyrin_rpt"/>
</dbReference>
<gene>
    <name evidence="5" type="ORF">LSH36_527g01007</name>
</gene>
<evidence type="ECO:0000313" key="5">
    <source>
        <dbReference type="EMBL" id="KAK2147945.1"/>
    </source>
</evidence>
<proteinExistence type="predicted"/>
<dbReference type="SMART" id="SM00248">
    <property type="entry name" value="ANK"/>
    <property type="match status" value="5"/>
</dbReference>
<dbReference type="PANTHER" id="PTHR24198:SF165">
    <property type="entry name" value="ANKYRIN REPEAT-CONTAINING PROTEIN-RELATED"/>
    <property type="match status" value="1"/>
</dbReference>
<dbReference type="SUPFAM" id="SSF158235">
    <property type="entry name" value="SOCS box-like"/>
    <property type="match status" value="1"/>
</dbReference>
<dbReference type="PROSITE" id="PS50088">
    <property type="entry name" value="ANK_REPEAT"/>
    <property type="match status" value="1"/>
</dbReference>
<dbReference type="PROSITE" id="PS50297">
    <property type="entry name" value="ANK_REP_REGION"/>
    <property type="match status" value="1"/>
</dbReference>
<dbReference type="PROSITE" id="PS50225">
    <property type="entry name" value="SOCS"/>
    <property type="match status" value="1"/>
</dbReference>
<keyword evidence="2 3" id="KW-0040">ANK repeat</keyword>
<dbReference type="InterPro" id="IPR001496">
    <property type="entry name" value="SOCS_box"/>
</dbReference>
<dbReference type="EMBL" id="JAODUP010000527">
    <property type="protein sequence ID" value="KAK2147945.1"/>
    <property type="molecule type" value="Genomic_DNA"/>
</dbReference>